<keyword evidence="7 14" id="KW-0812">Transmembrane</keyword>
<keyword evidence="6" id="KW-0138">CF(0)</keyword>
<keyword evidence="11 14" id="KW-0472">Membrane</keyword>
<keyword evidence="8" id="KW-0375">Hydrogen ion transport</keyword>
<dbReference type="GO" id="GO:0046933">
    <property type="term" value="F:proton-transporting ATP synthase activity, rotational mechanism"/>
    <property type="evidence" value="ECO:0007669"/>
    <property type="project" value="TreeGrafter"/>
</dbReference>
<keyword evidence="12" id="KW-0066">ATP synthesis</keyword>
<dbReference type="PANTHER" id="PTHR11410">
    <property type="entry name" value="ATP SYNTHASE SUBUNIT A"/>
    <property type="match status" value="1"/>
</dbReference>
<evidence type="ECO:0000256" key="8">
    <source>
        <dbReference type="ARBA" id="ARBA00022781"/>
    </source>
</evidence>
<keyword evidence="9 14" id="KW-1133">Transmembrane helix</keyword>
<keyword evidence="10" id="KW-0406">Ion transport</keyword>
<evidence type="ECO:0000256" key="4">
    <source>
        <dbReference type="ARBA" id="ARBA00011648"/>
    </source>
</evidence>
<evidence type="ECO:0000256" key="9">
    <source>
        <dbReference type="ARBA" id="ARBA00022989"/>
    </source>
</evidence>
<dbReference type="InterPro" id="IPR000568">
    <property type="entry name" value="ATP_synth_F0_asu"/>
</dbReference>
<dbReference type="Gene3D" id="1.20.120.220">
    <property type="entry name" value="ATP synthase, F0 complex, subunit A"/>
    <property type="match status" value="1"/>
</dbReference>
<comment type="function">
    <text evidence="1">Mitochondrial membrane ATP synthase (F(1)F(0) ATP synthase or Complex V) produces ATP from ADP in the presence of a proton gradient across the membrane which is generated by electron transport complexes of the respiratory chain. F-type ATPases consist of two structural domains, F(1) - containing the extramembraneous catalytic core and F(0) - containing the membrane proton channel, linked together by a central stalk and a peripheral stalk. During catalysis, ATP synthesis in the catalytic domain of F(1) is coupled via a rotary mechanism of the central stalk subunits to proton translocation. Key component of the proton channel; it may play a direct role in the translocation of protons across the membrane.</text>
</comment>
<evidence type="ECO:0000256" key="13">
    <source>
        <dbReference type="RuleBase" id="RU004450"/>
    </source>
</evidence>
<comment type="subunit">
    <text evidence="4">F-type ATPases have 2 components, CF(1) - the catalytic core - and CF(0) - the membrane proton channel. CF(1) has five subunits: alpha(3), beta(3), gamma(1), delta(1), epsilon(1). CF(0) has three main subunits: a, b and c.</text>
</comment>
<feature type="transmembrane region" description="Helical" evidence="14">
    <location>
        <begin position="21"/>
        <end position="39"/>
    </location>
</feature>
<evidence type="ECO:0000313" key="15">
    <source>
        <dbReference type="EMBL" id="AZL93107.1"/>
    </source>
</evidence>
<dbReference type="GO" id="GO:0005743">
    <property type="term" value="C:mitochondrial inner membrane"/>
    <property type="evidence" value="ECO:0007669"/>
    <property type="project" value="UniProtKB-SubCell"/>
</dbReference>
<geneLocation type="mitochondrion" evidence="15"/>
<evidence type="ECO:0000256" key="10">
    <source>
        <dbReference type="ARBA" id="ARBA00023065"/>
    </source>
</evidence>
<dbReference type="AlphaFoldDB" id="A0A3S8V0D9"/>
<proteinExistence type="inferred from homology"/>
<evidence type="ECO:0000256" key="1">
    <source>
        <dbReference type="ARBA" id="ARBA00002070"/>
    </source>
</evidence>
<evidence type="ECO:0000256" key="3">
    <source>
        <dbReference type="ARBA" id="ARBA00006810"/>
    </source>
</evidence>
<dbReference type="PROSITE" id="PS00449">
    <property type="entry name" value="ATPASE_A"/>
    <property type="match status" value="1"/>
</dbReference>
<dbReference type="PANTHER" id="PTHR11410:SF0">
    <property type="entry name" value="ATP SYNTHASE SUBUNIT A"/>
    <property type="match status" value="1"/>
</dbReference>
<dbReference type="CDD" id="cd00310">
    <property type="entry name" value="ATP-synt_Fo_a_6"/>
    <property type="match status" value="1"/>
</dbReference>
<name>A0A3S8V0D9_9HYME</name>
<dbReference type="NCBIfam" id="TIGR01131">
    <property type="entry name" value="ATP_synt_6_or_A"/>
    <property type="match status" value="1"/>
</dbReference>
<dbReference type="Pfam" id="PF00119">
    <property type="entry name" value="ATP-synt_A"/>
    <property type="match status" value="1"/>
</dbReference>
<evidence type="ECO:0000256" key="6">
    <source>
        <dbReference type="ARBA" id="ARBA00022547"/>
    </source>
</evidence>
<dbReference type="GO" id="GO:0045259">
    <property type="term" value="C:proton-transporting ATP synthase complex"/>
    <property type="evidence" value="ECO:0007669"/>
    <property type="project" value="UniProtKB-KW"/>
</dbReference>
<feature type="transmembrane region" description="Helical" evidence="14">
    <location>
        <begin position="99"/>
        <end position="119"/>
    </location>
</feature>
<evidence type="ECO:0000256" key="7">
    <source>
        <dbReference type="ARBA" id="ARBA00022692"/>
    </source>
</evidence>
<dbReference type="InterPro" id="IPR045083">
    <property type="entry name" value="ATP_synth_F0_asu_bact/mt"/>
</dbReference>
<feature type="transmembrane region" description="Helical" evidence="14">
    <location>
        <begin position="70"/>
        <end position="93"/>
    </location>
</feature>
<keyword evidence="5" id="KW-0813">Transport</keyword>
<dbReference type="InterPro" id="IPR023011">
    <property type="entry name" value="ATP_synth_F0_asu_AS"/>
</dbReference>
<evidence type="ECO:0000256" key="11">
    <source>
        <dbReference type="ARBA" id="ARBA00023136"/>
    </source>
</evidence>
<comment type="similarity">
    <text evidence="3">Belongs to the ATPase A chain family.</text>
</comment>
<evidence type="ECO:0000256" key="12">
    <source>
        <dbReference type="ARBA" id="ARBA00023310"/>
    </source>
</evidence>
<organism evidence="15">
    <name type="scientific">Aulacus sinensis</name>
    <dbReference type="NCBI Taxonomy" id="2491146"/>
    <lineage>
        <taxon>Eukaryota</taxon>
        <taxon>Metazoa</taxon>
        <taxon>Ecdysozoa</taxon>
        <taxon>Arthropoda</taxon>
        <taxon>Hexapoda</taxon>
        <taxon>Insecta</taxon>
        <taxon>Pterygota</taxon>
        <taxon>Neoptera</taxon>
        <taxon>Endopterygota</taxon>
        <taxon>Hymenoptera</taxon>
        <taxon>Apocrita</taxon>
        <taxon>Evanioidea</taxon>
        <taxon>Aulacidae</taxon>
        <taxon>Aulacus</taxon>
    </lineage>
</organism>
<dbReference type="EMBL" id="MG923485">
    <property type="protein sequence ID" value="AZL93107.1"/>
    <property type="molecule type" value="Genomic_DNA"/>
</dbReference>
<accession>A0A3S8V0D9</accession>
<comment type="subcellular location">
    <subcellularLocation>
        <location evidence="2">Membrane</location>
        <topology evidence="2">Multi-pass membrane protein</topology>
    </subcellularLocation>
    <subcellularLocation>
        <location evidence="13">Mitochondrion inner membrane</location>
        <topology evidence="13">Multi-pass membrane protein</topology>
    </subcellularLocation>
</comment>
<keyword evidence="15" id="KW-0496">Mitochondrion</keyword>
<evidence type="ECO:0000256" key="5">
    <source>
        <dbReference type="ARBA" id="ARBA00022448"/>
    </source>
</evidence>
<protein>
    <recommendedName>
        <fullName evidence="13">ATP synthase subunit a</fullName>
    </recommendedName>
</protein>
<sequence>MMMNLFSIFDPSTSMIFSLNWLSTLILLNLMPIFFWIPLTRLNWIWIKIFSSMFNEFKMILFTKSNMINSLLYITFFTSILINNFFGLFSYIFTSSSHLIFSMSLSLPLWMSLMIYGWINNMNFMFTHLVPQGTPFPLINFMVLIESISNIIRPITLSVRLSANMIAGHLILTLLSGSHSLMSLKFLLMFLILVQSILLILEMSVSMIQSYVFVILSTLYSKETN</sequence>
<gene>
    <name evidence="15" type="primary">atp6</name>
</gene>
<dbReference type="InterPro" id="IPR035908">
    <property type="entry name" value="F0_ATP_A_sf"/>
</dbReference>
<reference evidence="15" key="1">
    <citation type="journal article" date="2018" name="Mol. Phylogenet. Evol.">
        <title>Mitochondrial phylogenomics of the Hymenoptera.</title>
        <authorList>
            <person name="Tang P."/>
            <person name="Zhu J.C."/>
            <person name="Zheng B.Y."/>
            <person name="Wei S.J."/>
            <person name="Sharkey M."/>
            <person name="Chen X.X."/>
            <person name="Vogler A.P."/>
        </authorList>
    </citation>
    <scope>NUCLEOTIDE SEQUENCE</scope>
</reference>
<evidence type="ECO:0000256" key="2">
    <source>
        <dbReference type="ARBA" id="ARBA00004141"/>
    </source>
</evidence>
<dbReference type="PRINTS" id="PR00123">
    <property type="entry name" value="ATPASEA"/>
</dbReference>
<evidence type="ECO:0000256" key="14">
    <source>
        <dbReference type="SAM" id="Phobius"/>
    </source>
</evidence>
<dbReference type="SUPFAM" id="SSF81336">
    <property type="entry name" value="F1F0 ATP synthase subunit A"/>
    <property type="match status" value="1"/>
</dbReference>
<feature type="transmembrane region" description="Helical" evidence="14">
    <location>
        <begin position="187"/>
        <end position="220"/>
    </location>
</feature>